<keyword evidence="13" id="KW-0175">Coiled coil</keyword>
<comment type="pathway">
    <text evidence="2">Protein modification; protein ubiquitination.</text>
</comment>
<reference evidence="15" key="3">
    <citation type="submission" date="2021-05" db="UniProtKB">
        <authorList>
            <consortium name="EnsemblPlants"/>
        </authorList>
    </citation>
    <scope>IDENTIFICATION</scope>
    <source>
        <strain evidence="15">cv. B73</strain>
    </source>
</reference>
<accession>A0A804MK57</accession>
<feature type="domain" description="RING-type" evidence="14">
    <location>
        <begin position="5"/>
        <end position="30"/>
    </location>
</feature>
<evidence type="ECO:0000256" key="3">
    <source>
        <dbReference type="ARBA" id="ARBA00022679"/>
    </source>
</evidence>
<evidence type="ECO:0000256" key="13">
    <source>
        <dbReference type="SAM" id="Coils"/>
    </source>
</evidence>
<dbReference type="EnsemblPlants" id="Zm00001eb092470_T001">
    <property type="protein sequence ID" value="Zm00001eb092470_P001"/>
    <property type="gene ID" value="Zm00001eb092470"/>
</dbReference>
<dbReference type="GO" id="GO:0016740">
    <property type="term" value="F:transferase activity"/>
    <property type="evidence" value="ECO:0007669"/>
    <property type="project" value="UniProtKB-KW"/>
</dbReference>
<protein>
    <recommendedName>
        <fullName evidence="14">RING-type domain-containing protein</fullName>
    </recommendedName>
</protein>
<dbReference type="PANTHER" id="PTHR45768">
    <property type="entry name" value="E3 UBIQUITIN-PROTEIN LIGASE RNF13-LIKE"/>
    <property type="match status" value="1"/>
</dbReference>
<keyword evidence="7" id="KW-0833">Ubl conjugation pathway</keyword>
<evidence type="ECO:0000256" key="9">
    <source>
        <dbReference type="ARBA" id="ARBA00022989"/>
    </source>
</evidence>
<evidence type="ECO:0000256" key="11">
    <source>
        <dbReference type="ARBA" id="ARBA00024209"/>
    </source>
</evidence>
<evidence type="ECO:0000256" key="1">
    <source>
        <dbReference type="ARBA" id="ARBA00004167"/>
    </source>
</evidence>
<dbReference type="AlphaFoldDB" id="A0A804MK57"/>
<feature type="coiled-coil region" evidence="13">
    <location>
        <begin position="37"/>
        <end position="64"/>
    </location>
</feature>
<evidence type="ECO:0000256" key="10">
    <source>
        <dbReference type="ARBA" id="ARBA00023136"/>
    </source>
</evidence>
<keyword evidence="3" id="KW-0808">Transferase</keyword>
<dbReference type="InterPro" id="IPR013083">
    <property type="entry name" value="Znf_RING/FYVE/PHD"/>
</dbReference>
<evidence type="ECO:0000256" key="6">
    <source>
        <dbReference type="ARBA" id="ARBA00022771"/>
    </source>
</evidence>
<keyword evidence="8" id="KW-0862">Zinc</keyword>
<keyword evidence="6 12" id="KW-0863">Zinc-finger</keyword>
<evidence type="ECO:0000256" key="5">
    <source>
        <dbReference type="ARBA" id="ARBA00022723"/>
    </source>
</evidence>
<keyword evidence="4" id="KW-0812">Transmembrane</keyword>
<organism evidence="15 16">
    <name type="scientific">Zea mays</name>
    <name type="common">Maize</name>
    <dbReference type="NCBI Taxonomy" id="4577"/>
    <lineage>
        <taxon>Eukaryota</taxon>
        <taxon>Viridiplantae</taxon>
        <taxon>Streptophyta</taxon>
        <taxon>Embryophyta</taxon>
        <taxon>Tracheophyta</taxon>
        <taxon>Spermatophyta</taxon>
        <taxon>Magnoliopsida</taxon>
        <taxon>Liliopsida</taxon>
        <taxon>Poales</taxon>
        <taxon>Poaceae</taxon>
        <taxon>PACMAD clade</taxon>
        <taxon>Panicoideae</taxon>
        <taxon>Andropogonodae</taxon>
        <taxon>Andropogoneae</taxon>
        <taxon>Tripsacinae</taxon>
        <taxon>Zea</taxon>
    </lineage>
</organism>
<evidence type="ECO:0000256" key="12">
    <source>
        <dbReference type="PROSITE-ProRule" id="PRU00175"/>
    </source>
</evidence>
<dbReference type="PROSITE" id="PS50089">
    <property type="entry name" value="ZF_RING_2"/>
    <property type="match status" value="1"/>
</dbReference>
<comment type="similarity">
    <text evidence="11">Belongs to the RING-type zinc finger family. ATL subfamily.</text>
</comment>
<proteinExistence type="inferred from homology"/>
<dbReference type="PANTHER" id="PTHR45768:SF18">
    <property type="entry name" value="RING-H2 FINGER PROTEIN ATL47-RELATED"/>
    <property type="match status" value="1"/>
</dbReference>
<evidence type="ECO:0000259" key="14">
    <source>
        <dbReference type="PROSITE" id="PS50089"/>
    </source>
</evidence>
<evidence type="ECO:0000256" key="8">
    <source>
        <dbReference type="ARBA" id="ARBA00022833"/>
    </source>
</evidence>
<evidence type="ECO:0000313" key="16">
    <source>
        <dbReference type="Proteomes" id="UP000007305"/>
    </source>
</evidence>
<comment type="subcellular location">
    <subcellularLocation>
        <location evidence="1">Membrane</location>
        <topology evidence="1">Single-pass membrane protein</topology>
    </subcellularLocation>
</comment>
<evidence type="ECO:0000313" key="15">
    <source>
        <dbReference type="EnsemblPlants" id="Zm00001eb092470_P001"/>
    </source>
</evidence>
<evidence type="ECO:0000256" key="4">
    <source>
        <dbReference type="ARBA" id="ARBA00022692"/>
    </source>
</evidence>
<dbReference type="InterPro" id="IPR001841">
    <property type="entry name" value="Znf_RING"/>
</dbReference>
<evidence type="ECO:0000256" key="7">
    <source>
        <dbReference type="ARBA" id="ARBA00022786"/>
    </source>
</evidence>
<reference evidence="15" key="2">
    <citation type="submission" date="2019-07" db="EMBL/GenBank/DDBJ databases">
        <authorList>
            <person name="Seetharam A."/>
            <person name="Woodhouse M."/>
            <person name="Cannon E."/>
        </authorList>
    </citation>
    <scope>NUCLEOTIDE SEQUENCE [LARGE SCALE GENOMIC DNA]</scope>
    <source>
        <strain evidence="15">cv. B73</strain>
    </source>
</reference>
<dbReference type="Proteomes" id="UP000007305">
    <property type="component" value="Chromosome 2"/>
</dbReference>
<dbReference type="Gramene" id="Zm00001eb092470_T001">
    <property type="protein sequence ID" value="Zm00001eb092470_P001"/>
    <property type="gene ID" value="Zm00001eb092470"/>
</dbReference>
<evidence type="ECO:0000256" key="2">
    <source>
        <dbReference type="ARBA" id="ARBA00004906"/>
    </source>
</evidence>
<keyword evidence="9" id="KW-1133">Transmembrane helix</keyword>
<dbReference type="Gene3D" id="3.30.40.10">
    <property type="entry name" value="Zinc/RING finger domain, C3HC4 (zinc finger)"/>
    <property type="match status" value="1"/>
</dbReference>
<keyword evidence="10" id="KW-0472">Membrane</keyword>
<dbReference type="Pfam" id="PF13639">
    <property type="entry name" value="zf-RING_2"/>
    <property type="match status" value="1"/>
</dbReference>
<name>A0A804MK57_MAIZE</name>
<dbReference type="GO" id="GO:0008270">
    <property type="term" value="F:zinc ion binding"/>
    <property type="evidence" value="ECO:0007669"/>
    <property type="project" value="UniProtKB-KW"/>
</dbReference>
<dbReference type="InParanoid" id="A0A804MK57"/>
<keyword evidence="5" id="KW-0479">Metal-binding</keyword>
<dbReference type="GO" id="GO:0016020">
    <property type="term" value="C:membrane"/>
    <property type="evidence" value="ECO:0007669"/>
    <property type="project" value="UniProtKB-SubCell"/>
</dbReference>
<reference evidence="16" key="1">
    <citation type="submission" date="2015-12" db="EMBL/GenBank/DDBJ databases">
        <title>Update maize B73 reference genome by single molecule sequencing technologies.</title>
        <authorList>
            <consortium name="Maize Genome Sequencing Project"/>
            <person name="Ware D."/>
        </authorList>
    </citation>
    <scope>NUCLEOTIDE SEQUENCE [LARGE SCALE GENOMIC DNA]</scope>
    <source>
        <strain evidence="16">cv. B73</strain>
    </source>
</reference>
<dbReference type="SUPFAM" id="SSF57850">
    <property type="entry name" value="RING/U-box"/>
    <property type="match status" value="1"/>
</dbReference>
<keyword evidence="16" id="KW-1185">Reference proteome</keyword>
<sequence>MLRAMPCSHIFHQHCIFQWLHRNTVCPLCRYQLPTTFEDEDTEVEKDEEEMDNSNSRLNQIRRRLQILYN</sequence>